<keyword evidence="2 5" id="KW-0812">Transmembrane</keyword>
<feature type="transmembrane region" description="Helical" evidence="5">
    <location>
        <begin position="31"/>
        <end position="48"/>
    </location>
</feature>
<feature type="transmembrane region" description="Helical" evidence="5">
    <location>
        <begin position="145"/>
        <end position="165"/>
    </location>
</feature>
<dbReference type="PROSITE" id="PS50801">
    <property type="entry name" value="STAS"/>
    <property type="match status" value="1"/>
</dbReference>
<dbReference type="Pfam" id="PF00916">
    <property type="entry name" value="Sulfate_transp"/>
    <property type="match status" value="1"/>
</dbReference>
<keyword evidence="3 5" id="KW-1133">Transmembrane helix</keyword>
<dbReference type="PANTHER" id="PTHR11814">
    <property type="entry name" value="SULFATE TRANSPORTER"/>
    <property type="match status" value="1"/>
</dbReference>
<organism evidence="7 8">
    <name type="scientific">Variovorax dokdonensis</name>
    <dbReference type="NCBI Taxonomy" id="344883"/>
    <lineage>
        <taxon>Bacteria</taxon>
        <taxon>Pseudomonadati</taxon>
        <taxon>Pseudomonadota</taxon>
        <taxon>Betaproteobacteria</taxon>
        <taxon>Burkholderiales</taxon>
        <taxon>Comamonadaceae</taxon>
        <taxon>Variovorax</taxon>
    </lineage>
</organism>
<dbReference type="InterPro" id="IPR036513">
    <property type="entry name" value="STAS_dom_sf"/>
</dbReference>
<reference evidence="7" key="1">
    <citation type="submission" date="2023-06" db="EMBL/GenBank/DDBJ databases">
        <authorList>
            <person name="Jiang Y."/>
            <person name="Liu Q."/>
        </authorList>
    </citation>
    <scope>NUCLEOTIDE SEQUENCE</scope>
    <source>
        <strain evidence="7">CGMCC 1.12089</strain>
    </source>
</reference>
<evidence type="ECO:0000256" key="5">
    <source>
        <dbReference type="SAM" id="Phobius"/>
    </source>
</evidence>
<feature type="transmembrane region" description="Helical" evidence="5">
    <location>
        <begin position="256"/>
        <end position="275"/>
    </location>
</feature>
<dbReference type="EMBL" id="JASZYV010000003">
    <property type="protein sequence ID" value="MDM0046298.1"/>
    <property type="molecule type" value="Genomic_DNA"/>
</dbReference>
<evidence type="ECO:0000256" key="2">
    <source>
        <dbReference type="ARBA" id="ARBA00022692"/>
    </source>
</evidence>
<evidence type="ECO:0000313" key="7">
    <source>
        <dbReference type="EMBL" id="MDM0046298.1"/>
    </source>
</evidence>
<feature type="transmembrane region" description="Helical" evidence="5">
    <location>
        <begin position="54"/>
        <end position="79"/>
    </location>
</feature>
<dbReference type="InterPro" id="IPR001902">
    <property type="entry name" value="SLC26A/SulP_fam"/>
</dbReference>
<keyword evidence="4 5" id="KW-0472">Membrane</keyword>
<feature type="transmembrane region" description="Helical" evidence="5">
    <location>
        <begin position="355"/>
        <end position="372"/>
    </location>
</feature>
<dbReference type="SUPFAM" id="SSF52091">
    <property type="entry name" value="SpoIIaa-like"/>
    <property type="match status" value="1"/>
</dbReference>
<dbReference type="Gene3D" id="3.30.750.24">
    <property type="entry name" value="STAS domain"/>
    <property type="match status" value="1"/>
</dbReference>
<dbReference type="Pfam" id="PF01740">
    <property type="entry name" value="STAS"/>
    <property type="match status" value="1"/>
</dbReference>
<dbReference type="CDD" id="cd07042">
    <property type="entry name" value="STAS_SulP_like_sulfate_transporter"/>
    <property type="match status" value="1"/>
</dbReference>
<dbReference type="InterPro" id="IPR002645">
    <property type="entry name" value="STAS_dom"/>
</dbReference>
<proteinExistence type="predicted"/>
<evidence type="ECO:0000259" key="6">
    <source>
        <dbReference type="PROSITE" id="PS50801"/>
    </source>
</evidence>
<evidence type="ECO:0000256" key="1">
    <source>
        <dbReference type="ARBA" id="ARBA00004141"/>
    </source>
</evidence>
<keyword evidence="8" id="KW-1185">Reference proteome</keyword>
<feature type="domain" description="STAS" evidence="6">
    <location>
        <begin position="453"/>
        <end position="559"/>
    </location>
</feature>
<accession>A0ABT7NED5</accession>
<comment type="caution">
    <text evidence="7">The sequence shown here is derived from an EMBL/GenBank/DDBJ whole genome shotgun (WGS) entry which is preliminary data.</text>
</comment>
<evidence type="ECO:0000256" key="4">
    <source>
        <dbReference type="ARBA" id="ARBA00023136"/>
    </source>
</evidence>
<protein>
    <submittedName>
        <fullName evidence="7">SulP family inorganic anion transporter</fullName>
    </submittedName>
</protein>
<evidence type="ECO:0000313" key="8">
    <source>
        <dbReference type="Proteomes" id="UP001174908"/>
    </source>
</evidence>
<feature type="transmembrane region" description="Helical" evidence="5">
    <location>
        <begin position="185"/>
        <end position="201"/>
    </location>
</feature>
<feature type="transmembrane region" description="Helical" evidence="5">
    <location>
        <begin position="379"/>
        <end position="399"/>
    </location>
</feature>
<feature type="transmembrane region" description="Helical" evidence="5">
    <location>
        <begin position="112"/>
        <end position="133"/>
    </location>
</feature>
<name>A0ABT7NED5_9BURK</name>
<dbReference type="InterPro" id="IPR011547">
    <property type="entry name" value="SLC26A/SulP_dom"/>
</dbReference>
<sequence length="575" mass="61303">MTARQLDDNNKMRQRLQRWLPFLSWPRPDRALLINEASAGVTVALMVIPQGVAYAALAGMPLVTGIYAALFPALIAVLFSSSARLSVGPTALTSLLVGASLAPLARPGSDEWVALAVWLTLLSGAMQILLGAVRFGWLLRLVNSPVLMGFTQGAAVLITLSQLPALLGFMGRSYGSLLNGPPPDLLAIGFGLGGMAMLWLGKKWLPKFPTTMALMVVAGGLSYLLDYALRGGAVIGALPSGLPSLYLPHLVTGNEFASLLLPAFLITLVSFLETASSAKVDNARAGTLWNENQDLIGQGLGKIASGLTGSFPTSSSFSRSAITLYAGAKSQWSTLFSVLVVAAALLWAMPLLYGVPQAVLASVVVTATLGLIKPRAFVALWRISRIEAAISAGTFALTIATAPSIYWGVLGGLLASLAHYMYRHLHPRIIEVGLHPDGSLRDRHLWQLPPLSPQVYALRMDADLDFATANPLERNINEVLAQRPELRDVCLFAQPVSRVDLTGVEVLGSIRRLLESKGVRLHLSGLKLPAQQILERADLLAPGPLLACYRTDAEALAALKAMAELDQAGNPKPKE</sequence>
<feature type="transmembrane region" description="Helical" evidence="5">
    <location>
        <begin position="332"/>
        <end position="349"/>
    </location>
</feature>
<feature type="transmembrane region" description="Helical" evidence="5">
    <location>
        <begin position="86"/>
        <end position="106"/>
    </location>
</feature>
<comment type="subcellular location">
    <subcellularLocation>
        <location evidence="1">Membrane</location>
        <topology evidence="1">Multi-pass membrane protein</topology>
    </subcellularLocation>
</comment>
<dbReference type="Proteomes" id="UP001174908">
    <property type="component" value="Unassembled WGS sequence"/>
</dbReference>
<gene>
    <name evidence="7" type="ORF">QTH91_17530</name>
</gene>
<feature type="transmembrane region" description="Helical" evidence="5">
    <location>
        <begin position="213"/>
        <end position="236"/>
    </location>
</feature>
<dbReference type="RefSeq" id="WP_286661380.1">
    <property type="nucleotide sequence ID" value="NZ_JASZYV010000003.1"/>
</dbReference>
<evidence type="ECO:0000256" key="3">
    <source>
        <dbReference type="ARBA" id="ARBA00022989"/>
    </source>
</evidence>